<protein>
    <submittedName>
        <fullName evidence="2">Uncharacterized protein</fullName>
    </submittedName>
</protein>
<organism evidence="2 3">
    <name type="scientific">Paraphoma chrysanthemicola</name>
    <dbReference type="NCBI Taxonomy" id="798071"/>
    <lineage>
        <taxon>Eukaryota</taxon>
        <taxon>Fungi</taxon>
        <taxon>Dikarya</taxon>
        <taxon>Ascomycota</taxon>
        <taxon>Pezizomycotina</taxon>
        <taxon>Dothideomycetes</taxon>
        <taxon>Pleosporomycetidae</taxon>
        <taxon>Pleosporales</taxon>
        <taxon>Pleosporineae</taxon>
        <taxon>Phaeosphaeriaceae</taxon>
        <taxon>Paraphoma</taxon>
    </lineage>
</organism>
<name>A0A8K0RFY3_9PLEO</name>
<evidence type="ECO:0000313" key="2">
    <source>
        <dbReference type="EMBL" id="KAH7094603.1"/>
    </source>
</evidence>
<dbReference type="Proteomes" id="UP000813461">
    <property type="component" value="Unassembled WGS sequence"/>
</dbReference>
<proteinExistence type="predicted"/>
<dbReference type="AlphaFoldDB" id="A0A8K0RFY3"/>
<keyword evidence="3" id="KW-1185">Reference proteome</keyword>
<dbReference type="EMBL" id="JAGMVJ010000001">
    <property type="protein sequence ID" value="KAH7094603.1"/>
    <property type="molecule type" value="Genomic_DNA"/>
</dbReference>
<evidence type="ECO:0000256" key="1">
    <source>
        <dbReference type="SAM" id="MobiDB-lite"/>
    </source>
</evidence>
<evidence type="ECO:0000313" key="3">
    <source>
        <dbReference type="Proteomes" id="UP000813461"/>
    </source>
</evidence>
<feature type="region of interest" description="Disordered" evidence="1">
    <location>
        <begin position="1"/>
        <end position="21"/>
    </location>
</feature>
<comment type="caution">
    <text evidence="2">The sequence shown here is derived from an EMBL/GenBank/DDBJ whole genome shotgun (WGS) entry which is preliminary data.</text>
</comment>
<feature type="compositionally biased region" description="Basic and acidic residues" evidence="1">
    <location>
        <begin position="1"/>
        <end position="10"/>
    </location>
</feature>
<gene>
    <name evidence="2" type="ORF">FB567DRAFT_510576</name>
</gene>
<reference evidence="2" key="1">
    <citation type="journal article" date="2021" name="Nat. Commun.">
        <title>Genetic determinants of endophytism in the Arabidopsis root mycobiome.</title>
        <authorList>
            <person name="Mesny F."/>
            <person name="Miyauchi S."/>
            <person name="Thiergart T."/>
            <person name="Pickel B."/>
            <person name="Atanasova L."/>
            <person name="Karlsson M."/>
            <person name="Huettel B."/>
            <person name="Barry K.W."/>
            <person name="Haridas S."/>
            <person name="Chen C."/>
            <person name="Bauer D."/>
            <person name="Andreopoulos W."/>
            <person name="Pangilinan J."/>
            <person name="LaButti K."/>
            <person name="Riley R."/>
            <person name="Lipzen A."/>
            <person name="Clum A."/>
            <person name="Drula E."/>
            <person name="Henrissat B."/>
            <person name="Kohler A."/>
            <person name="Grigoriev I.V."/>
            <person name="Martin F.M."/>
            <person name="Hacquard S."/>
        </authorList>
    </citation>
    <scope>NUCLEOTIDE SEQUENCE</scope>
    <source>
        <strain evidence="2">MPI-SDFR-AT-0120</strain>
    </source>
</reference>
<sequence>MSAELPDKRVSNPQAHPLPKYQSPLLSQATIMPEQRSWSGCGVILSFFKVRESSKVSEEALYTWFNEEFTPALLATGAVKSATLYKAANPSYDKQQLLLYNVSDLAAIQAGRLSGVARSSKLSLFEGSIDDHVEFEWRIYSFAQLYETAVHSEEVAPTILLAMMQPAQGGEAELDAWYREEHNQQMSEQTGWLRTTRFSLVGQNSSSGQTSGELSFLAIHAFEQSNQLGNEVQALEPMSDWTKKIMSEAQAIDAAIYHKQKEPAKQH</sequence>
<dbReference type="OrthoDB" id="2851338at2759"/>
<accession>A0A8K0RFY3</accession>